<evidence type="ECO:0000313" key="3">
    <source>
        <dbReference type="Proteomes" id="UP000335636"/>
    </source>
</evidence>
<protein>
    <submittedName>
        <fullName evidence="2">Uncharacterized protein</fullName>
    </submittedName>
</protein>
<sequence length="354" mass="41608">MLYVKLAVDREMAKAKDFRENHHKDVRTVQATNGALKRGHSGGLSKEQRAVQAPLSQPPVMTDSEWFGLSAEDQLAWAKNIQDPQIAVGSHSPLEKRIKNLGGIHSSGVKKLLAQEFQQENEALAKLKATSFDFQFAKAEEYYYQRYQEMMMEEAWDYKMVPKWEIMKTEEEDANAWDYLVSERELNHIEKHIYRAERARGLRDQKYQLLPQKLPSEMLFPKILTLEDEKNEDIQKTHKTKTGKHKVAWAKNQMKGHKDQMIRGRELSEQRNDQREPWKLSSQTSPLLKPQVEKEERVFERVTAYPIFQPYQKSCIEVSILREKSKEDKIQKPLRREFLSLPPFLRSQLKRNKV</sequence>
<dbReference type="EMBL" id="CABDUW010000762">
    <property type="protein sequence ID" value="VTJ74739.1"/>
    <property type="molecule type" value="Genomic_DNA"/>
</dbReference>
<feature type="region of interest" description="Disordered" evidence="1">
    <location>
        <begin position="235"/>
        <end position="286"/>
    </location>
</feature>
<dbReference type="Pfam" id="PF17658">
    <property type="entry name" value="DUF5520"/>
    <property type="match status" value="1"/>
</dbReference>
<organism evidence="2 3">
    <name type="scientific">Marmota monax</name>
    <name type="common">Woodchuck</name>
    <dbReference type="NCBI Taxonomy" id="9995"/>
    <lineage>
        <taxon>Eukaryota</taxon>
        <taxon>Metazoa</taxon>
        <taxon>Chordata</taxon>
        <taxon>Craniata</taxon>
        <taxon>Vertebrata</taxon>
        <taxon>Euteleostomi</taxon>
        <taxon>Mammalia</taxon>
        <taxon>Eutheria</taxon>
        <taxon>Euarchontoglires</taxon>
        <taxon>Glires</taxon>
        <taxon>Rodentia</taxon>
        <taxon>Sciuromorpha</taxon>
        <taxon>Sciuridae</taxon>
        <taxon>Xerinae</taxon>
        <taxon>Marmotini</taxon>
        <taxon>Marmota</taxon>
    </lineage>
</organism>
<dbReference type="AlphaFoldDB" id="A0A5E4C0R0"/>
<feature type="region of interest" description="Disordered" evidence="1">
    <location>
        <begin position="36"/>
        <end position="55"/>
    </location>
</feature>
<evidence type="ECO:0000256" key="1">
    <source>
        <dbReference type="SAM" id="MobiDB-lite"/>
    </source>
</evidence>
<dbReference type="InterPro" id="IPR040005">
    <property type="entry name" value="Polr1has"/>
</dbReference>
<dbReference type="Proteomes" id="UP000335636">
    <property type="component" value="Unassembled WGS sequence"/>
</dbReference>
<feature type="compositionally biased region" description="Basic residues" evidence="1">
    <location>
        <begin position="237"/>
        <end position="248"/>
    </location>
</feature>
<gene>
    <name evidence="2" type="ORF">MONAX_5E012891</name>
</gene>
<comment type="caution">
    <text evidence="2">The sequence shown here is derived from an EMBL/GenBank/DDBJ whole genome shotgun (WGS) entry which is preliminary data.</text>
</comment>
<reference evidence="2" key="1">
    <citation type="submission" date="2019-04" db="EMBL/GenBank/DDBJ databases">
        <authorList>
            <person name="Alioto T."/>
            <person name="Alioto T."/>
        </authorList>
    </citation>
    <scope>NUCLEOTIDE SEQUENCE [LARGE SCALE GENOMIC DNA]</scope>
</reference>
<proteinExistence type="predicted"/>
<dbReference type="PANTHER" id="PTHR41403">
    <property type="entry name" value="RCG43477-RELATED"/>
    <property type="match status" value="1"/>
</dbReference>
<accession>A0A5E4C0R0</accession>
<feature type="compositionally biased region" description="Basic and acidic residues" evidence="1">
    <location>
        <begin position="256"/>
        <end position="278"/>
    </location>
</feature>
<keyword evidence="3" id="KW-1185">Reference proteome</keyword>
<name>A0A5E4C0R0_MARMO</name>
<evidence type="ECO:0000313" key="2">
    <source>
        <dbReference type="EMBL" id="VTJ74739.1"/>
    </source>
</evidence>
<dbReference type="InterPro" id="IPR040721">
    <property type="entry name" value="DUF5520"/>
</dbReference>
<dbReference type="PANTHER" id="PTHR41403:SF4">
    <property type="entry name" value="SIMILAR TO RIKEN CDNA 1700022C21"/>
    <property type="match status" value="1"/>
</dbReference>